<accession>A0A2Z6ML17</accession>
<keyword evidence="2" id="KW-1185">Reference proteome</keyword>
<dbReference type="Proteomes" id="UP000242715">
    <property type="component" value="Unassembled WGS sequence"/>
</dbReference>
<name>A0A2Z6ML17_TRISU</name>
<evidence type="ECO:0000313" key="2">
    <source>
        <dbReference type="Proteomes" id="UP000242715"/>
    </source>
</evidence>
<protein>
    <submittedName>
        <fullName evidence="1">Uncharacterized protein</fullName>
    </submittedName>
</protein>
<evidence type="ECO:0000313" key="1">
    <source>
        <dbReference type="EMBL" id="GAU24200.1"/>
    </source>
</evidence>
<gene>
    <name evidence="1" type="ORF">TSUD_23370</name>
</gene>
<proteinExistence type="predicted"/>
<reference evidence="2" key="1">
    <citation type="journal article" date="2017" name="Front. Plant Sci.">
        <title>Climate Clever Clovers: New Paradigm to Reduce the Environmental Footprint of Ruminants by Breeding Low Methanogenic Forages Utilizing Haplotype Variation.</title>
        <authorList>
            <person name="Kaur P."/>
            <person name="Appels R."/>
            <person name="Bayer P.E."/>
            <person name="Keeble-Gagnere G."/>
            <person name="Wang J."/>
            <person name="Hirakawa H."/>
            <person name="Shirasawa K."/>
            <person name="Vercoe P."/>
            <person name="Stefanova K."/>
            <person name="Durmic Z."/>
            <person name="Nichols P."/>
            <person name="Revell C."/>
            <person name="Isobe S.N."/>
            <person name="Edwards D."/>
            <person name="Erskine W."/>
        </authorList>
    </citation>
    <scope>NUCLEOTIDE SEQUENCE [LARGE SCALE GENOMIC DNA]</scope>
    <source>
        <strain evidence="2">cv. Daliak</strain>
    </source>
</reference>
<organism evidence="1 2">
    <name type="scientific">Trifolium subterraneum</name>
    <name type="common">Subterranean clover</name>
    <dbReference type="NCBI Taxonomy" id="3900"/>
    <lineage>
        <taxon>Eukaryota</taxon>
        <taxon>Viridiplantae</taxon>
        <taxon>Streptophyta</taxon>
        <taxon>Embryophyta</taxon>
        <taxon>Tracheophyta</taxon>
        <taxon>Spermatophyta</taxon>
        <taxon>Magnoliopsida</taxon>
        <taxon>eudicotyledons</taxon>
        <taxon>Gunneridae</taxon>
        <taxon>Pentapetalae</taxon>
        <taxon>rosids</taxon>
        <taxon>fabids</taxon>
        <taxon>Fabales</taxon>
        <taxon>Fabaceae</taxon>
        <taxon>Papilionoideae</taxon>
        <taxon>50 kb inversion clade</taxon>
        <taxon>NPAAA clade</taxon>
        <taxon>Hologalegina</taxon>
        <taxon>IRL clade</taxon>
        <taxon>Trifolieae</taxon>
        <taxon>Trifolium</taxon>
    </lineage>
</organism>
<sequence>MYSVPQRWRLPCASLTPPQPAAAVPPCDSLPSRSSALRFFSNLFTLARFTSFTLF</sequence>
<dbReference type="AlphaFoldDB" id="A0A2Z6ML17"/>
<dbReference type="EMBL" id="DF973286">
    <property type="protein sequence ID" value="GAU24200.1"/>
    <property type="molecule type" value="Genomic_DNA"/>
</dbReference>